<organism evidence="1 2">
    <name type="scientific">Paraburkholderia antibiotica</name>
    <dbReference type="NCBI Taxonomy" id="2728839"/>
    <lineage>
        <taxon>Bacteria</taxon>
        <taxon>Pseudomonadati</taxon>
        <taxon>Pseudomonadota</taxon>
        <taxon>Betaproteobacteria</taxon>
        <taxon>Burkholderiales</taxon>
        <taxon>Burkholderiaceae</taxon>
        <taxon>Paraburkholderia</taxon>
    </lineage>
</organism>
<protein>
    <submittedName>
        <fullName evidence="1">Phage Gp37/Gp68 family protein</fullName>
    </submittedName>
</protein>
<keyword evidence="2" id="KW-1185">Reference proteome</keyword>
<comment type="caution">
    <text evidence="1">The sequence shown here is derived from an EMBL/GenBank/DDBJ whole genome shotgun (WGS) entry which is preliminary data.</text>
</comment>
<dbReference type="InterPro" id="IPR011101">
    <property type="entry name" value="DUF5131"/>
</dbReference>
<dbReference type="AlphaFoldDB" id="A0A7Y0A134"/>
<evidence type="ECO:0000313" key="1">
    <source>
        <dbReference type="EMBL" id="NML34553.1"/>
    </source>
</evidence>
<accession>A0A7Y0A134</accession>
<sequence length="355" mass="40237">MSDSTKIEWTDATWNPITGCSVTSPGCKNCYAMKLAGTRLRNHPSRAGLTRVTTAGPVWTGEVRFNEQWLDQPFRWTRPRMIFVCAHGDLFHESVPDEWIDKVFAVMARARQHTYQVLTKRADRMLEYFSHPDRHGRVIAASHEIGWAGMEWCPWPLPNVWIGVSVEDQRRADERIPLLLQVPTTVRWISAEPLLGPVVMQPNWLEREWEQGVFPSIDWVVAGGESGSDARPAHPDWPRTLRDQCAAAGVPFLFKQWGAWRPISEGESDWFSNLYVSCRRAREGEDQTIVDEMQGRRCTVAQAVIHYDGTVFEDIAAFAAYQQGTGAMLTFNVGKKAAGRQLDGRTHDEFPRGAA</sequence>
<gene>
    <name evidence="1" type="ORF">HHL14_27440</name>
</gene>
<evidence type="ECO:0000313" key="2">
    <source>
        <dbReference type="Proteomes" id="UP000583127"/>
    </source>
</evidence>
<name>A0A7Y0A134_9BURK</name>
<dbReference type="Pfam" id="PF07505">
    <property type="entry name" value="DUF5131"/>
    <property type="match status" value="1"/>
</dbReference>
<dbReference type="Proteomes" id="UP000583127">
    <property type="component" value="Unassembled WGS sequence"/>
</dbReference>
<dbReference type="EMBL" id="JABBFZ010000022">
    <property type="protein sequence ID" value="NML34553.1"/>
    <property type="molecule type" value="Genomic_DNA"/>
</dbReference>
<proteinExistence type="predicted"/>
<reference evidence="1 2" key="1">
    <citation type="submission" date="2020-04" db="EMBL/GenBank/DDBJ databases">
        <title>Paraburkholderia sp. G-4-1-8 isolated from soil.</title>
        <authorList>
            <person name="Dahal R.H."/>
        </authorList>
    </citation>
    <scope>NUCLEOTIDE SEQUENCE [LARGE SCALE GENOMIC DNA]</scope>
    <source>
        <strain evidence="1 2">G-4-1-8</strain>
    </source>
</reference>